<dbReference type="AlphaFoldDB" id="A0A165BYT9"/>
<keyword evidence="2" id="KW-1185">Reference proteome</keyword>
<evidence type="ECO:0000313" key="2">
    <source>
        <dbReference type="Proteomes" id="UP000077266"/>
    </source>
</evidence>
<name>A0A165BYT9_EXIGL</name>
<protein>
    <submittedName>
        <fullName evidence="1">Uncharacterized protein</fullName>
    </submittedName>
</protein>
<dbReference type="Proteomes" id="UP000077266">
    <property type="component" value="Unassembled WGS sequence"/>
</dbReference>
<dbReference type="InParanoid" id="A0A165BYT9"/>
<proteinExistence type="predicted"/>
<sequence>MNLYPTALRWPTSACGLLLDLRCWLWFFRWRFAQRCAFTTSSFGLLGSCTRFLHLQAVKGNCVASAACFLLHFPDVSAVTQLVRKFNPLSSS</sequence>
<dbReference type="EMBL" id="KV426388">
    <property type="protein sequence ID" value="KZV81501.1"/>
    <property type="molecule type" value="Genomic_DNA"/>
</dbReference>
<gene>
    <name evidence="1" type="ORF">EXIGLDRAFT_731202</name>
</gene>
<evidence type="ECO:0000313" key="1">
    <source>
        <dbReference type="EMBL" id="KZV81501.1"/>
    </source>
</evidence>
<accession>A0A165BYT9</accession>
<organism evidence="1 2">
    <name type="scientific">Exidia glandulosa HHB12029</name>
    <dbReference type="NCBI Taxonomy" id="1314781"/>
    <lineage>
        <taxon>Eukaryota</taxon>
        <taxon>Fungi</taxon>
        <taxon>Dikarya</taxon>
        <taxon>Basidiomycota</taxon>
        <taxon>Agaricomycotina</taxon>
        <taxon>Agaricomycetes</taxon>
        <taxon>Auriculariales</taxon>
        <taxon>Exidiaceae</taxon>
        <taxon>Exidia</taxon>
    </lineage>
</organism>
<reference evidence="1 2" key="1">
    <citation type="journal article" date="2016" name="Mol. Biol. Evol.">
        <title>Comparative Genomics of Early-Diverging Mushroom-Forming Fungi Provides Insights into the Origins of Lignocellulose Decay Capabilities.</title>
        <authorList>
            <person name="Nagy L.G."/>
            <person name="Riley R."/>
            <person name="Tritt A."/>
            <person name="Adam C."/>
            <person name="Daum C."/>
            <person name="Floudas D."/>
            <person name="Sun H."/>
            <person name="Yadav J.S."/>
            <person name="Pangilinan J."/>
            <person name="Larsson K.H."/>
            <person name="Matsuura K."/>
            <person name="Barry K."/>
            <person name="Labutti K."/>
            <person name="Kuo R."/>
            <person name="Ohm R.A."/>
            <person name="Bhattacharya S.S."/>
            <person name="Shirouzu T."/>
            <person name="Yoshinaga Y."/>
            <person name="Martin F.M."/>
            <person name="Grigoriev I.V."/>
            <person name="Hibbett D.S."/>
        </authorList>
    </citation>
    <scope>NUCLEOTIDE SEQUENCE [LARGE SCALE GENOMIC DNA]</scope>
    <source>
        <strain evidence="1 2">HHB12029</strain>
    </source>
</reference>